<gene>
    <name evidence="7" type="ORF">Eint_111480</name>
</gene>
<dbReference type="GeneID" id="9699716"/>
<dbReference type="Gene3D" id="2.60.120.260">
    <property type="entry name" value="Galactose-binding domain-like"/>
    <property type="match status" value="1"/>
</dbReference>
<dbReference type="PROSITE" id="PS51469">
    <property type="entry name" value="SUN"/>
    <property type="match status" value="1"/>
</dbReference>
<dbReference type="GO" id="GO:0016020">
    <property type="term" value="C:membrane"/>
    <property type="evidence" value="ECO:0007669"/>
    <property type="project" value="UniProtKB-SubCell"/>
</dbReference>
<organism evidence="7 8">
    <name type="scientific">Encephalitozoon intestinalis (strain ATCC 50506)</name>
    <name type="common">Microsporidian parasite</name>
    <name type="synonym">Septata intestinalis</name>
    <dbReference type="NCBI Taxonomy" id="876142"/>
    <lineage>
        <taxon>Eukaryota</taxon>
        <taxon>Fungi</taxon>
        <taxon>Fungi incertae sedis</taxon>
        <taxon>Microsporidia</taxon>
        <taxon>Unikaryonidae</taxon>
        <taxon>Encephalitozoon</taxon>
    </lineage>
</organism>
<evidence type="ECO:0000256" key="5">
    <source>
        <dbReference type="SAM" id="Phobius"/>
    </source>
</evidence>
<dbReference type="KEGG" id="ein:Eint_111480"/>
<feature type="domain" description="SUN" evidence="6">
    <location>
        <begin position="105"/>
        <end position="264"/>
    </location>
</feature>
<evidence type="ECO:0000256" key="2">
    <source>
        <dbReference type="ARBA" id="ARBA00022692"/>
    </source>
</evidence>
<dbReference type="EMBL" id="CP001952">
    <property type="protein sequence ID" value="ADM12647.1"/>
    <property type="molecule type" value="Genomic_DNA"/>
</dbReference>
<dbReference type="GO" id="GO:0005635">
    <property type="term" value="C:nuclear envelope"/>
    <property type="evidence" value="ECO:0007669"/>
    <property type="project" value="UniProtKB-ARBA"/>
</dbReference>
<keyword evidence="3 5" id="KW-1133">Transmembrane helix</keyword>
<evidence type="ECO:0000256" key="1">
    <source>
        <dbReference type="ARBA" id="ARBA00004370"/>
    </source>
</evidence>
<evidence type="ECO:0000313" key="7">
    <source>
        <dbReference type="EMBL" id="ADM12647.1"/>
    </source>
</evidence>
<evidence type="ECO:0000256" key="4">
    <source>
        <dbReference type="ARBA" id="ARBA00023136"/>
    </source>
</evidence>
<dbReference type="Proteomes" id="UP000002313">
    <property type="component" value="Chromosome XI"/>
</dbReference>
<keyword evidence="8" id="KW-1185">Reference proteome</keyword>
<evidence type="ECO:0000259" key="6">
    <source>
        <dbReference type="PROSITE" id="PS51469"/>
    </source>
</evidence>
<keyword evidence="2 5" id="KW-0812">Transmembrane</keyword>
<proteinExistence type="predicted"/>
<dbReference type="PANTHER" id="PTHR12911:SF8">
    <property type="entry name" value="KLAROID PROTEIN-RELATED"/>
    <property type="match status" value="1"/>
</dbReference>
<dbReference type="OrthoDB" id="2190654at2759"/>
<dbReference type="InterPro" id="IPR012919">
    <property type="entry name" value="SUN_dom"/>
</dbReference>
<comment type="subcellular location">
    <subcellularLocation>
        <location evidence="1">Membrane</location>
    </subcellularLocation>
</comment>
<dbReference type="InterPro" id="IPR008979">
    <property type="entry name" value="Galactose-bd-like_sf"/>
</dbReference>
<keyword evidence="4 5" id="KW-0472">Membrane</keyword>
<dbReference type="RefSeq" id="XP_003074007.1">
    <property type="nucleotide sequence ID" value="XM_003073961.1"/>
</dbReference>
<reference evidence="7 8" key="1">
    <citation type="journal article" date="2010" name="Nat. Commun.">
        <title>The complete sequence of the smallest known nuclear genome from the microsporidian Encephalitozoon intestinalis.</title>
        <authorList>
            <person name="Corradi N."/>
            <person name="Pombert J.-F."/>
            <person name="Farinelli L."/>
            <person name="Didier E.S."/>
            <person name="Keeling P.J."/>
        </authorList>
    </citation>
    <scope>NUCLEOTIDE SEQUENCE [LARGE SCALE GENOMIC DNA]</scope>
    <source>
        <strain evidence="7 8">ATCC 50506</strain>
    </source>
</reference>
<dbReference type="InterPro" id="IPR045119">
    <property type="entry name" value="SUN1-5"/>
</dbReference>
<evidence type="ECO:0000256" key="3">
    <source>
        <dbReference type="ARBA" id="ARBA00022989"/>
    </source>
</evidence>
<reference evidence="7 8" key="2">
    <citation type="journal article" date="2012" name="Proc. Natl. Acad. Sci. U.S.A.">
        <title>Gain and loss of multiple functionally related, horizontally transferred genes in the reduced genomes of two microsporidian parasites.</title>
        <authorList>
            <person name="Pombert J.-F."/>
            <person name="Selman M."/>
            <person name="Burki F."/>
            <person name="Bardell F.T."/>
            <person name="Farinelli L."/>
            <person name="Solter L.F."/>
            <person name="Whitman D.W."/>
            <person name="Weiss L.M."/>
            <person name="Corradi N."/>
            <person name="Keeling P.J."/>
        </authorList>
    </citation>
    <scope>NUCLEOTIDE SEQUENCE [LARGE SCALE GENOMIC DNA]</scope>
    <source>
        <strain evidence="7 8">ATCC 50506</strain>
    </source>
</reference>
<sequence length="264" mass="30075">MNRRDRLQVKRTPDSTLNLGMDETIILQAAAPKARANKSVEPMEGNGYGQERKGIKDYPIYMAIAIPYVLFFYMAIKRPMDSMILTNLMEEINILREENSRISSQIEMMKHIKEVNYAKIEEGARIRIESMSQLFSYGFLGFRKHKEPSTIFDENVGIGECLAFKGAGCKFSIDLEKEAAISKIGLYHPVTKDTSSAIREFEVFSNSPEGNLLLGRFEYDTSTCGFQTFEWEETPISSVEIVVRSNGGNKKYTCIYKVYLFGNK</sequence>
<feature type="transmembrane region" description="Helical" evidence="5">
    <location>
        <begin position="58"/>
        <end position="76"/>
    </location>
</feature>
<dbReference type="SUPFAM" id="SSF49785">
    <property type="entry name" value="Galactose-binding domain-like"/>
    <property type="match status" value="1"/>
</dbReference>
<dbReference type="HOGENOM" id="CLU_1053847_0_0_1"/>
<dbReference type="GO" id="GO:0043495">
    <property type="term" value="F:protein-membrane adaptor activity"/>
    <property type="evidence" value="ECO:0007669"/>
    <property type="project" value="TreeGrafter"/>
</dbReference>
<dbReference type="VEuPathDB" id="MicrosporidiaDB:Eint_111480"/>
<protein>
    <submittedName>
        <fullName evidence="7">Spindle pole body associated protein</fullName>
    </submittedName>
</protein>
<dbReference type="AlphaFoldDB" id="E0SA25"/>
<dbReference type="Pfam" id="PF07738">
    <property type="entry name" value="Sad1_UNC"/>
    <property type="match status" value="1"/>
</dbReference>
<dbReference type="PANTHER" id="PTHR12911">
    <property type="entry name" value="SAD1/UNC-84-LIKE PROTEIN-RELATED"/>
    <property type="match status" value="1"/>
</dbReference>
<evidence type="ECO:0000313" key="8">
    <source>
        <dbReference type="Proteomes" id="UP000002313"/>
    </source>
</evidence>
<accession>E0SA25</accession>
<name>E0SA25_ENCIT</name>